<sequence length="88" mass="10318">MKVRLKENVTPEEFWRATYNSDTNLGLRLIPNFENMKKVQLNAKLYKLGSLEVAIPVAYFNSEKETVDDDIIEYSYIKDSKEIWAIVE</sequence>
<reference evidence="1 2" key="1">
    <citation type="submission" date="2017-03" db="EMBL/GenBank/DDBJ databases">
        <title>Genome sequence of Clostridium hungatei DSM 14427.</title>
        <authorList>
            <person name="Poehlein A."/>
            <person name="Daniel R."/>
        </authorList>
    </citation>
    <scope>NUCLEOTIDE SEQUENCE [LARGE SCALE GENOMIC DNA]</scope>
    <source>
        <strain evidence="1 2">DSM 14427</strain>
    </source>
</reference>
<dbReference type="Proteomes" id="UP000191554">
    <property type="component" value="Unassembled WGS sequence"/>
</dbReference>
<name>A0A1V4SL51_RUMHU</name>
<gene>
    <name evidence="1" type="ORF">CLHUN_21940</name>
</gene>
<evidence type="ECO:0000313" key="2">
    <source>
        <dbReference type="Proteomes" id="UP000191554"/>
    </source>
</evidence>
<dbReference type="RefSeq" id="WP_242656497.1">
    <property type="nucleotide sequence ID" value="NZ_MZGX01000013.1"/>
</dbReference>
<keyword evidence="2" id="KW-1185">Reference proteome</keyword>
<organism evidence="1 2">
    <name type="scientific">Ruminiclostridium hungatei</name>
    <name type="common">Clostridium hungatei</name>
    <dbReference type="NCBI Taxonomy" id="48256"/>
    <lineage>
        <taxon>Bacteria</taxon>
        <taxon>Bacillati</taxon>
        <taxon>Bacillota</taxon>
        <taxon>Clostridia</taxon>
        <taxon>Eubacteriales</taxon>
        <taxon>Oscillospiraceae</taxon>
        <taxon>Ruminiclostridium</taxon>
    </lineage>
</organism>
<dbReference type="EMBL" id="MZGX01000013">
    <property type="protein sequence ID" value="OPX43951.1"/>
    <property type="molecule type" value="Genomic_DNA"/>
</dbReference>
<dbReference type="AlphaFoldDB" id="A0A1V4SL51"/>
<evidence type="ECO:0000313" key="1">
    <source>
        <dbReference type="EMBL" id="OPX43951.1"/>
    </source>
</evidence>
<comment type="caution">
    <text evidence="1">The sequence shown here is derived from an EMBL/GenBank/DDBJ whole genome shotgun (WGS) entry which is preliminary data.</text>
</comment>
<protein>
    <submittedName>
        <fullName evidence="1">Uncharacterized protein</fullName>
    </submittedName>
</protein>
<dbReference type="STRING" id="48256.CLHUN_21940"/>
<accession>A0A1V4SL51</accession>
<proteinExistence type="predicted"/>